<feature type="domain" description="C2" evidence="2">
    <location>
        <begin position="296"/>
        <end position="425"/>
    </location>
</feature>
<dbReference type="Proteomes" id="UP000218231">
    <property type="component" value="Unassembled WGS sequence"/>
</dbReference>
<feature type="transmembrane region" description="Helical" evidence="1">
    <location>
        <begin position="20"/>
        <end position="40"/>
    </location>
</feature>
<dbReference type="EMBL" id="LIAE01007040">
    <property type="protein sequence ID" value="PAV82620.1"/>
    <property type="molecule type" value="Genomic_DNA"/>
</dbReference>
<name>A0A2A2L8W7_9BILA</name>
<evidence type="ECO:0000259" key="2">
    <source>
        <dbReference type="PROSITE" id="PS50004"/>
    </source>
</evidence>
<dbReference type="GO" id="GO:0000149">
    <property type="term" value="F:SNARE binding"/>
    <property type="evidence" value="ECO:0007669"/>
    <property type="project" value="TreeGrafter"/>
</dbReference>
<sequence>MHIKMWSEGLDYAEQHPETVLIGLLITLFILSLLVAIFVLRTRNELNWYEKNVLDIAMSQPEHIRCKSLYRANTEDDLRSMQASMKKHQSTRSFYPRFTVEKSRVQMEPTDFFQIPRKAKGRSKSMFSNPQQSDLQLSLYTCQIDEASCSNDSGQASSGSLQLSLSLDAALSILTVSIKQAMDLPSKREDENTNPYLKVALDIPDEQTKSEQQTKIFTGTTSPAVQEEFYFQVPAAQIASCRLQIMVYDYDQFAVDECVGYCYLTLGRLNVSLDNKEPTVFWAEVLPYEEAGTGKGYGEILFSLSYLSSAQRLTINIFKVRNVRCRPEGSMSIRVTILSGEEKKLKRKKTGSKKCTRTVHFNEQLAFNLPRQALCDVLLEIEVIHETGTFGMNTELLARMQLPLHRCKDLWRAIIHEEKARARWHSLEEP</sequence>
<dbReference type="GO" id="GO:0005886">
    <property type="term" value="C:plasma membrane"/>
    <property type="evidence" value="ECO:0007669"/>
    <property type="project" value="TreeGrafter"/>
</dbReference>
<dbReference type="GO" id="GO:0005544">
    <property type="term" value="F:calcium-dependent phospholipid binding"/>
    <property type="evidence" value="ECO:0007669"/>
    <property type="project" value="TreeGrafter"/>
</dbReference>
<proteinExistence type="predicted"/>
<keyword evidence="1" id="KW-0812">Transmembrane</keyword>
<dbReference type="OrthoDB" id="67700at2759"/>
<accession>A0A2A2L8W7</accession>
<dbReference type="STRING" id="2018661.A0A2A2L8W7"/>
<dbReference type="GO" id="GO:0005509">
    <property type="term" value="F:calcium ion binding"/>
    <property type="evidence" value="ECO:0007669"/>
    <property type="project" value="TreeGrafter"/>
</dbReference>
<gene>
    <name evidence="3" type="ORF">WR25_26702</name>
</gene>
<dbReference type="PROSITE" id="PS50004">
    <property type="entry name" value="C2"/>
    <property type="match status" value="2"/>
</dbReference>
<dbReference type="GO" id="GO:0030276">
    <property type="term" value="F:clathrin binding"/>
    <property type="evidence" value="ECO:0007669"/>
    <property type="project" value="TreeGrafter"/>
</dbReference>
<dbReference type="Gene3D" id="2.60.40.150">
    <property type="entry name" value="C2 domain"/>
    <property type="match status" value="2"/>
</dbReference>
<dbReference type="PANTHER" id="PTHR10024">
    <property type="entry name" value="SYNAPTOTAGMIN"/>
    <property type="match status" value="1"/>
</dbReference>
<reference evidence="3 4" key="1">
    <citation type="journal article" date="2017" name="Curr. Biol.">
        <title>Genome architecture and evolution of a unichromosomal asexual nematode.</title>
        <authorList>
            <person name="Fradin H."/>
            <person name="Zegar C."/>
            <person name="Gutwein M."/>
            <person name="Lucas J."/>
            <person name="Kovtun M."/>
            <person name="Corcoran D."/>
            <person name="Baugh L.R."/>
            <person name="Kiontke K."/>
            <person name="Gunsalus K."/>
            <person name="Fitch D.H."/>
            <person name="Piano F."/>
        </authorList>
    </citation>
    <scope>NUCLEOTIDE SEQUENCE [LARGE SCALE GENOMIC DNA]</scope>
    <source>
        <strain evidence="3">PF1309</strain>
    </source>
</reference>
<organism evidence="3 4">
    <name type="scientific">Diploscapter pachys</name>
    <dbReference type="NCBI Taxonomy" id="2018661"/>
    <lineage>
        <taxon>Eukaryota</taxon>
        <taxon>Metazoa</taxon>
        <taxon>Ecdysozoa</taxon>
        <taxon>Nematoda</taxon>
        <taxon>Chromadorea</taxon>
        <taxon>Rhabditida</taxon>
        <taxon>Rhabditina</taxon>
        <taxon>Rhabditomorpha</taxon>
        <taxon>Rhabditoidea</taxon>
        <taxon>Rhabditidae</taxon>
        <taxon>Diploscapter</taxon>
    </lineage>
</organism>
<dbReference type="SMART" id="SM00239">
    <property type="entry name" value="C2"/>
    <property type="match status" value="2"/>
</dbReference>
<keyword evidence="1" id="KW-1133">Transmembrane helix</keyword>
<evidence type="ECO:0000256" key="1">
    <source>
        <dbReference type="SAM" id="Phobius"/>
    </source>
</evidence>
<dbReference type="GO" id="GO:0017156">
    <property type="term" value="P:calcium-ion regulated exocytosis"/>
    <property type="evidence" value="ECO:0007669"/>
    <property type="project" value="TreeGrafter"/>
</dbReference>
<protein>
    <recommendedName>
        <fullName evidence="2">C2 domain-containing protein</fullName>
    </recommendedName>
</protein>
<dbReference type="SUPFAM" id="SSF49562">
    <property type="entry name" value="C2 domain (Calcium/lipid-binding domain, CaLB)"/>
    <property type="match status" value="2"/>
</dbReference>
<dbReference type="InterPro" id="IPR035892">
    <property type="entry name" value="C2_domain_sf"/>
</dbReference>
<dbReference type="AlphaFoldDB" id="A0A2A2L8W7"/>
<dbReference type="InterPro" id="IPR000008">
    <property type="entry name" value="C2_dom"/>
</dbReference>
<dbReference type="Pfam" id="PF00168">
    <property type="entry name" value="C2"/>
    <property type="match status" value="2"/>
</dbReference>
<evidence type="ECO:0000313" key="3">
    <source>
        <dbReference type="EMBL" id="PAV82620.1"/>
    </source>
</evidence>
<dbReference type="GO" id="GO:0070382">
    <property type="term" value="C:exocytic vesicle"/>
    <property type="evidence" value="ECO:0007669"/>
    <property type="project" value="TreeGrafter"/>
</dbReference>
<feature type="domain" description="C2" evidence="2">
    <location>
        <begin position="157"/>
        <end position="283"/>
    </location>
</feature>
<evidence type="ECO:0000313" key="4">
    <source>
        <dbReference type="Proteomes" id="UP000218231"/>
    </source>
</evidence>
<keyword evidence="1" id="KW-0472">Membrane</keyword>
<keyword evidence="4" id="KW-1185">Reference proteome</keyword>
<comment type="caution">
    <text evidence="3">The sequence shown here is derived from an EMBL/GenBank/DDBJ whole genome shotgun (WGS) entry which is preliminary data.</text>
</comment>
<dbReference type="GO" id="GO:0001786">
    <property type="term" value="F:phosphatidylserine binding"/>
    <property type="evidence" value="ECO:0007669"/>
    <property type="project" value="TreeGrafter"/>
</dbReference>
<dbReference type="PANTHER" id="PTHR10024:SF376">
    <property type="entry name" value="C2 DOMAIN-CONTAINING PROTEIN"/>
    <property type="match status" value="1"/>
</dbReference>